<accession>A0A2P2FPT6</accession>
<dbReference type="EMBL" id="JFBM01000022">
    <property type="protein sequence ID" value="KFU78717.1"/>
    <property type="molecule type" value="Genomic_DNA"/>
</dbReference>
<evidence type="ECO:0000313" key="3">
    <source>
        <dbReference type="EMBL" id="KFU78717.1"/>
    </source>
</evidence>
<feature type="region of interest" description="Disordered" evidence="1">
    <location>
        <begin position="23"/>
        <end position="42"/>
    </location>
</feature>
<sequence length="146" mass="16272">MFKLRYGGFAAAALMTLGAGSASAGTTSAPAGEPEGQTEASVAQDSERYRYFDLQEVGGPLLARVVVDLKDRDFTVCDKEANDYWAYASFQETVSSPPAKPYYRDTTSGPKCTHYNKKIPKKKDIVTICQSDPLWDTCIDRRVRWW</sequence>
<comment type="caution">
    <text evidence="3">The sequence shown here is derived from an EMBL/GenBank/DDBJ whole genome shotgun (WGS) entry which is preliminary data.</text>
</comment>
<evidence type="ECO:0008006" key="5">
    <source>
        <dbReference type="Google" id="ProtNLM"/>
    </source>
</evidence>
<organism evidence="3 4">
    <name type="scientific">Amycolatopsis lurida NRRL 2430</name>
    <dbReference type="NCBI Taxonomy" id="1460371"/>
    <lineage>
        <taxon>Bacteria</taxon>
        <taxon>Bacillati</taxon>
        <taxon>Actinomycetota</taxon>
        <taxon>Actinomycetes</taxon>
        <taxon>Pseudonocardiales</taxon>
        <taxon>Pseudonocardiaceae</taxon>
        <taxon>Amycolatopsis</taxon>
    </lineage>
</organism>
<evidence type="ECO:0000256" key="1">
    <source>
        <dbReference type="SAM" id="MobiDB-lite"/>
    </source>
</evidence>
<name>A0A2P2FPT6_AMYLU</name>
<evidence type="ECO:0000256" key="2">
    <source>
        <dbReference type="SAM" id="SignalP"/>
    </source>
</evidence>
<feature type="chain" id="PRO_5015128523" description="Secreted protein" evidence="2">
    <location>
        <begin position="25"/>
        <end position="146"/>
    </location>
</feature>
<evidence type="ECO:0000313" key="4">
    <source>
        <dbReference type="Proteomes" id="UP000256220"/>
    </source>
</evidence>
<gene>
    <name evidence="3" type="ORF">BB31_23540</name>
</gene>
<keyword evidence="2" id="KW-0732">Signal</keyword>
<protein>
    <recommendedName>
        <fullName evidence="5">Secreted protein</fullName>
    </recommendedName>
</protein>
<reference evidence="3 4" key="1">
    <citation type="journal article" date="2014" name="Genome Announc.">
        <title>Draft Genome Sequence of Amycolatopsis lurida NRRL 2430, Producer of the Glycopeptide Family Antibiotic Ristocetin.</title>
        <authorList>
            <person name="Kwun M.J."/>
            <person name="Hong H.J."/>
        </authorList>
    </citation>
    <scope>NUCLEOTIDE SEQUENCE [LARGE SCALE GENOMIC DNA]</scope>
    <source>
        <strain evidence="3 4">NRRL 2430</strain>
    </source>
</reference>
<dbReference type="AlphaFoldDB" id="A0A2P2FPT6"/>
<dbReference type="Proteomes" id="UP000256220">
    <property type="component" value="Unassembled WGS sequence"/>
</dbReference>
<feature type="compositionally biased region" description="Low complexity" evidence="1">
    <location>
        <begin position="23"/>
        <end position="32"/>
    </location>
</feature>
<dbReference type="RefSeq" id="WP_034314882.1">
    <property type="nucleotide sequence ID" value="NZ_JFBM01000022.1"/>
</dbReference>
<feature type="signal peptide" evidence="2">
    <location>
        <begin position="1"/>
        <end position="24"/>
    </location>
</feature>
<keyword evidence="4" id="KW-1185">Reference proteome</keyword>
<proteinExistence type="predicted"/>